<keyword evidence="4" id="KW-0460">Magnesium</keyword>
<dbReference type="InterPro" id="IPR041492">
    <property type="entry name" value="HAD_2"/>
</dbReference>
<dbReference type="InterPro" id="IPR006439">
    <property type="entry name" value="HAD-SF_hydro_IA"/>
</dbReference>
<dbReference type="GO" id="GO:0046872">
    <property type="term" value="F:metal ion binding"/>
    <property type="evidence" value="ECO:0007669"/>
    <property type="project" value="UniProtKB-KW"/>
</dbReference>
<evidence type="ECO:0000313" key="5">
    <source>
        <dbReference type="EMBL" id="SFO94483.1"/>
    </source>
</evidence>
<dbReference type="STRING" id="655353.SAMN04488056_11664"/>
<sequence>MHQDSTADKERSFRPAQLPERIDAATALLARQLAPILLCDKLEPFEPAVVGISHLKRGETSPSFKHMNPFTRAPNRTFSILEYAIWWNGDIQHLYELDHVWIYLNENNTPIHITASAHGEMIDISQSNWQDRQIRLFCEPGKHALAPTSAEIIEKRDWLNDVCTNPDKIIGFEIPTEFADHMSFLSPYDDFLAHDYLRKKCFTPSYSFEKSFDLSKVPFVSWGELEILIPRLLRDQTEQLRKNKKGIKAVLLDSGDTLIDEGTRIYSEDRENLVLSAKSIETSRQLLEGLKERGYLIALVADGLEQSFHNVLKKNGFWEKFDAISISENCGITKPSPRIFIEALMQLGLRREDTEHIVMLGDNLSRDIRGAKALGIKTVWLDGAPRHDKTPKDDLETPDYRITRPIELLDIIDQLEGEETVD</sequence>
<dbReference type="PANTHER" id="PTHR46470">
    <property type="entry name" value="N-ACYLNEURAMINATE-9-PHOSPHATASE"/>
    <property type="match status" value="1"/>
</dbReference>
<dbReference type="InterPro" id="IPR051400">
    <property type="entry name" value="HAD-like_hydrolase"/>
</dbReference>
<name>A0A1I5LBB6_9HYPH</name>
<keyword evidence="2" id="KW-0479">Metal-binding</keyword>
<evidence type="ECO:0000256" key="3">
    <source>
        <dbReference type="ARBA" id="ARBA00022801"/>
    </source>
</evidence>
<evidence type="ECO:0000256" key="2">
    <source>
        <dbReference type="ARBA" id="ARBA00022723"/>
    </source>
</evidence>
<accession>A0A1I5LBB6</accession>
<evidence type="ECO:0000313" key="6">
    <source>
        <dbReference type="Proteomes" id="UP000199236"/>
    </source>
</evidence>
<proteinExistence type="predicted"/>
<gene>
    <name evidence="5" type="ORF">SAMN04488056_11664</name>
</gene>
<dbReference type="EMBL" id="FOVR01000016">
    <property type="protein sequence ID" value="SFO94483.1"/>
    <property type="molecule type" value="Genomic_DNA"/>
</dbReference>
<dbReference type="GO" id="GO:0044281">
    <property type="term" value="P:small molecule metabolic process"/>
    <property type="evidence" value="ECO:0007669"/>
    <property type="project" value="UniProtKB-ARBA"/>
</dbReference>
<protein>
    <submittedName>
        <fullName evidence="5">Putative hydrolase of the HAD superfamily</fullName>
    </submittedName>
</protein>
<keyword evidence="6" id="KW-1185">Reference proteome</keyword>
<dbReference type="SUPFAM" id="SSF56784">
    <property type="entry name" value="HAD-like"/>
    <property type="match status" value="1"/>
</dbReference>
<evidence type="ECO:0000256" key="4">
    <source>
        <dbReference type="ARBA" id="ARBA00022842"/>
    </source>
</evidence>
<dbReference type="Pfam" id="PF13419">
    <property type="entry name" value="HAD_2"/>
    <property type="match status" value="1"/>
</dbReference>
<dbReference type="GO" id="GO:0016791">
    <property type="term" value="F:phosphatase activity"/>
    <property type="evidence" value="ECO:0007669"/>
    <property type="project" value="TreeGrafter"/>
</dbReference>
<comment type="cofactor">
    <cofactor evidence="1">
        <name>Mg(2+)</name>
        <dbReference type="ChEBI" id="CHEBI:18420"/>
    </cofactor>
</comment>
<evidence type="ECO:0000256" key="1">
    <source>
        <dbReference type="ARBA" id="ARBA00001946"/>
    </source>
</evidence>
<dbReference type="InterPro" id="IPR036412">
    <property type="entry name" value="HAD-like_sf"/>
</dbReference>
<dbReference type="AlphaFoldDB" id="A0A1I5LBB6"/>
<dbReference type="InterPro" id="IPR023214">
    <property type="entry name" value="HAD_sf"/>
</dbReference>
<dbReference type="Proteomes" id="UP000199236">
    <property type="component" value="Unassembled WGS sequence"/>
</dbReference>
<keyword evidence="3 5" id="KW-0378">Hydrolase</keyword>
<organism evidence="5 6">
    <name type="scientific">Cohaesibacter marisflavi</name>
    <dbReference type="NCBI Taxonomy" id="655353"/>
    <lineage>
        <taxon>Bacteria</taxon>
        <taxon>Pseudomonadati</taxon>
        <taxon>Pseudomonadota</taxon>
        <taxon>Alphaproteobacteria</taxon>
        <taxon>Hyphomicrobiales</taxon>
        <taxon>Cohaesibacteraceae</taxon>
    </lineage>
</organism>
<dbReference type="NCBIfam" id="TIGR01549">
    <property type="entry name" value="HAD-SF-IA-v1"/>
    <property type="match status" value="1"/>
</dbReference>
<reference evidence="5 6" key="1">
    <citation type="submission" date="2016-10" db="EMBL/GenBank/DDBJ databases">
        <authorList>
            <person name="de Groot N.N."/>
        </authorList>
    </citation>
    <scope>NUCLEOTIDE SEQUENCE [LARGE SCALE GENOMIC DNA]</scope>
    <source>
        <strain evidence="5 6">CGMCC 1.9157</strain>
    </source>
</reference>
<dbReference type="PANTHER" id="PTHR46470:SF2">
    <property type="entry name" value="GLYCERALDEHYDE 3-PHOSPHATE PHOSPHATASE"/>
    <property type="match status" value="1"/>
</dbReference>
<dbReference type="Gene3D" id="3.40.50.1000">
    <property type="entry name" value="HAD superfamily/HAD-like"/>
    <property type="match status" value="1"/>
</dbReference>